<name>A0ABT2MZX0_9CYAN</name>
<gene>
    <name evidence="1" type="ORF">NG799_21715</name>
</gene>
<accession>A0ABT2MZX0</accession>
<sequence>MQNVQNVNQFEPENKCPDCVFMRLELESGRIEGLLKKEVKSLNLFLTLNFNWQEEEIKGGTIRFGVKKGTLKITLNNCTSAYKSRKFVKKLESDIEVETVIKDANEHKISPSISISLKEILKGQMGLESKHNREESHKFKTTVCQISAKGSENKPTWDFVVEDGHPCLIGGIVGETLAELEITDNPCMIEAGFATSSKNISVENVDGIVLKNLSQNKRKTLEEILIKKFVLNSKTQPYLSKQELRHG</sequence>
<dbReference type="RefSeq" id="WP_368008412.1">
    <property type="nucleotide sequence ID" value="NZ_JAMXFF010000040.1"/>
</dbReference>
<evidence type="ECO:0000313" key="2">
    <source>
        <dbReference type="Proteomes" id="UP001525890"/>
    </source>
</evidence>
<proteinExistence type="predicted"/>
<evidence type="ECO:0000313" key="1">
    <source>
        <dbReference type="EMBL" id="MCT7968932.1"/>
    </source>
</evidence>
<dbReference type="Proteomes" id="UP001525890">
    <property type="component" value="Unassembled WGS sequence"/>
</dbReference>
<dbReference type="EMBL" id="JAMXFF010000040">
    <property type="protein sequence ID" value="MCT7968932.1"/>
    <property type="molecule type" value="Genomic_DNA"/>
</dbReference>
<keyword evidence="2" id="KW-1185">Reference proteome</keyword>
<reference evidence="1 2" key="1">
    <citation type="journal article" date="2022" name="Front. Microbiol.">
        <title>High genomic differentiation and limited gene flow indicate recent cryptic speciation within the genus Laspinema (cyanobacteria).</title>
        <authorList>
            <person name="Stanojkovic A."/>
            <person name="Skoupy S."/>
            <person name="Skaloud P."/>
            <person name="Dvorak P."/>
        </authorList>
    </citation>
    <scope>NUCLEOTIDE SEQUENCE [LARGE SCALE GENOMIC DNA]</scope>
    <source>
        <strain evidence="1 2">D2a</strain>
    </source>
</reference>
<organism evidence="1 2">
    <name type="scientific">Laspinema palackyanum D2a</name>
    <dbReference type="NCBI Taxonomy" id="2953684"/>
    <lineage>
        <taxon>Bacteria</taxon>
        <taxon>Bacillati</taxon>
        <taxon>Cyanobacteriota</taxon>
        <taxon>Cyanophyceae</taxon>
        <taxon>Oscillatoriophycideae</taxon>
        <taxon>Oscillatoriales</taxon>
        <taxon>Laspinemataceae</taxon>
        <taxon>Laspinema</taxon>
        <taxon>Laspinema palackyanum</taxon>
    </lineage>
</organism>
<protein>
    <submittedName>
        <fullName evidence="1">Uncharacterized protein</fullName>
    </submittedName>
</protein>
<comment type="caution">
    <text evidence="1">The sequence shown here is derived from an EMBL/GenBank/DDBJ whole genome shotgun (WGS) entry which is preliminary data.</text>
</comment>